<dbReference type="InterPro" id="IPR029058">
    <property type="entry name" value="AB_hydrolase_fold"/>
</dbReference>
<organism evidence="2 3">
    <name type="scientific">Fuerstiella marisgermanici</name>
    <dbReference type="NCBI Taxonomy" id="1891926"/>
    <lineage>
        <taxon>Bacteria</taxon>
        <taxon>Pseudomonadati</taxon>
        <taxon>Planctomycetota</taxon>
        <taxon>Planctomycetia</taxon>
        <taxon>Planctomycetales</taxon>
        <taxon>Planctomycetaceae</taxon>
        <taxon>Fuerstiella</taxon>
    </lineage>
</organism>
<dbReference type="Gene3D" id="3.40.50.1820">
    <property type="entry name" value="alpha/beta hydrolase"/>
    <property type="match status" value="1"/>
</dbReference>
<dbReference type="STRING" id="1891926.Fuma_00305"/>
<accession>A0A1P8W9J0</accession>
<keyword evidence="3" id="KW-1185">Reference proteome</keyword>
<proteinExistence type="predicted"/>
<feature type="chain" id="PRO_5012501429" evidence="1">
    <location>
        <begin position="18"/>
        <end position="441"/>
    </location>
</feature>
<protein>
    <submittedName>
        <fullName evidence="2">Poly(3-hydroxybutyrate) depolymerase</fullName>
    </submittedName>
</protein>
<dbReference type="Proteomes" id="UP000187735">
    <property type="component" value="Chromosome"/>
</dbReference>
<dbReference type="KEGG" id="fmr:Fuma_00305"/>
<evidence type="ECO:0000256" key="1">
    <source>
        <dbReference type="SAM" id="SignalP"/>
    </source>
</evidence>
<name>A0A1P8W9J0_9PLAN</name>
<dbReference type="RefSeq" id="WP_077022575.1">
    <property type="nucleotide sequence ID" value="NZ_CP017641.1"/>
</dbReference>
<dbReference type="SUPFAM" id="SSF53474">
    <property type="entry name" value="alpha/beta-Hydrolases"/>
    <property type="match status" value="1"/>
</dbReference>
<dbReference type="EMBL" id="CP017641">
    <property type="protein sequence ID" value="APZ90724.1"/>
    <property type="molecule type" value="Genomic_DNA"/>
</dbReference>
<evidence type="ECO:0000313" key="2">
    <source>
        <dbReference type="EMBL" id="APZ90724.1"/>
    </source>
</evidence>
<feature type="signal peptide" evidence="1">
    <location>
        <begin position="1"/>
        <end position="17"/>
    </location>
</feature>
<sequence precursor="true">MKISAILALVLVEVAFAQDAPYDVFPNAQPPYYRVRYDASPNEGELQLAVQYTIWIPPNVKTLRGVVVHQHGCGEGSCKSGLTGAFDLHWQALAAKHDCALLSPVYEQPQNADCQLWCDPRNGSDATFQKALADLGEASHHPELETLPWALWGHSGGATWVGGMTLLHPDRVAAAWLRSGVPLVVARPDRPSAKTVDLPDEPLPVPMMLNLGTKEGVTVTDGRFSGLWPTVQRFFKPLRERGGLIGIAIDPLTGHECGNQRYLAIPWFDACLELRLPAKSGEPLRSIPNEQTWLAAVRETTAMPEASFNGDREASVWLPNQQVAEAWMQYVSDTKVADSSPPPPPTNIKSSGGKLTWDAAADLESGIAYFIIERGGKELGKVPPSPKNPYGRPLFQGLLYSDTPTQPLVRMQFSLDEKSPASGDYRVISVNSAGLRSSGAE</sequence>
<keyword evidence="1" id="KW-0732">Signal</keyword>
<reference evidence="2 3" key="1">
    <citation type="journal article" date="2016" name="Front. Microbiol.">
        <title>Fuerstia marisgermanicae gen. nov., sp. nov., an Unusual Member of the Phylum Planctomycetes from the German Wadden Sea.</title>
        <authorList>
            <person name="Kohn T."/>
            <person name="Heuer A."/>
            <person name="Jogler M."/>
            <person name="Vollmers J."/>
            <person name="Boedeker C."/>
            <person name="Bunk B."/>
            <person name="Rast P."/>
            <person name="Borchert D."/>
            <person name="Glockner I."/>
            <person name="Freese H.M."/>
            <person name="Klenk H.P."/>
            <person name="Overmann J."/>
            <person name="Kaster A.K."/>
            <person name="Rohde M."/>
            <person name="Wiegand S."/>
            <person name="Jogler C."/>
        </authorList>
    </citation>
    <scope>NUCLEOTIDE SEQUENCE [LARGE SCALE GENOMIC DNA]</scope>
    <source>
        <strain evidence="2 3">NH11</strain>
    </source>
</reference>
<dbReference type="OrthoDB" id="236468at2"/>
<gene>
    <name evidence="2" type="ORF">Fuma_00305</name>
</gene>
<dbReference type="AlphaFoldDB" id="A0A1P8W9J0"/>
<evidence type="ECO:0000313" key="3">
    <source>
        <dbReference type="Proteomes" id="UP000187735"/>
    </source>
</evidence>